<protein>
    <submittedName>
        <fullName evidence="1">Uncharacterized protein</fullName>
    </submittedName>
</protein>
<evidence type="ECO:0000313" key="2">
    <source>
        <dbReference type="Proteomes" id="UP001589783"/>
    </source>
</evidence>
<comment type="caution">
    <text evidence="1">The sequence shown here is derived from an EMBL/GenBank/DDBJ whole genome shotgun (WGS) entry which is preliminary data.</text>
</comment>
<keyword evidence="2" id="KW-1185">Reference proteome</keyword>
<sequence>MSYERGVLAQSGSDHLAGWAAESAACDPTDFDKWIDKVELLLGVSVDGDDETDGFSLDGFNDMWEAGRTPEQAVAAAGGRR</sequence>
<name>A0ABV6H460_9ACTN</name>
<accession>A0ABV6H460</accession>
<gene>
    <name evidence="1" type="ORF">ACFFJD_02185</name>
</gene>
<dbReference type="Proteomes" id="UP001589783">
    <property type="component" value="Unassembled WGS sequence"/>
</dbReference>
<reference evidence="1 2" key="1">
    <citation type="submission" date="2024-09" db="EMBL/GenBank/DDBJ databases">
        <authorList>
            <person name="Sun Q."/>
            <person name="Mori K."/>
        </authorList>
    </citation>
    <scope>NUCLEOTIDE SEQUENCE [LARGE SCALE GENOMIC DNA]</scope>
    <source>
        <strain evidence="1 2">CCM 7957</strain>
    </source>
</reference>
<proteinExistence type="predicted"/>
<evidence type="ECO:0000313" key="1">
    <source>
        <dbReference type="EMBL" id="MFC0313662.1"/>
    </source>
</evidence>
<dbReference type="RefSeq" id="WP_382360253.1">
    <property type="nucleotide sequence ID" value="NZ_JBHLWV010000006.1"/>
</dbReference>
<organism evidence="1 2">
    <name type="scientific">Gordonia phosphorivorans</name>
    <dbReference type="NCBI Taxonomy" id="1056982"/>
    <lineage>
        <taxon>Bacteria</taxon>
        <taxon>Bacillati</taxon>
        <taxon>Actinomycetota</taxon>
        <taxon>Actinomycetes</taxon>
        <taxon>Mycobacteriales</taxon>
        <taxon>Gordoniaceae</taxon>
        <taxon>Gordonia</taxon>
    </lineage>
</organism>
<dbReference type="EMBL" id="JBHLWV010000006">
    <property type="protein sequence ID" value="MFC0313662.1"/>
    <property type="molecule type" value="Genomic_DNA"/>
</dbReference>